<organism evidence="2 3">
    <name type="scientific">Cellulomonas marina</name>
    <dbReference type="NCBI Taxonomy" id="988821"/>
    <lineage>
        <taxon>Bacteria</taxon>
        <taxon>Bacillati</taxon>
        <taxon>Actinomycetota</taxon>
        <taxon>Actinomycetes</taxon>
        <taxon>Micrococcales</taxon>
        <taxon>Cellulomonadaceae</taxon>
        <taxon>Cellulomonas</taxon>
    </lineage>
</organism>
<protein>
    <submittedName>
        <fullName evidence="2">Helicase associated domain-containing protein</fullName>
    </submittedName>
</protein>
<evidence type="ECO:0000313" key="2">
    <source>
        <dbReference type="EMBL" id="SFB39865.1"/>
    </source>
</evidence>
<dbReference type="AlphaFoldDB" id="A0A1I1AP76"/>
<dbReference type="PANTHER" id="PTHR33418">
    <property type="entry name" value="HELICASE-ASSOCIATED"/>
    <property type="match status" value="1"/>
</dbReference>
<sequence length="239" mass="26789">MTTMGKTTAPASARAAAWAKFLDELDWWIEQHGDAAVPQAATSRLVDGVPYPLGRRVRAQRERHRRGTLDVERARALEARAGWSWDGYAPRTARVWQQRLAEVRAYVDAHGTLDGLESVNAPAARWLRDQRAAELTPAQRRELARIPGATTERKSRLDEFVAAMRGWLAVEPDRDAGDVQFSTVYRVGRASVPLGKRVAYWRSRYAAGRLTAGEVEAIEALPGWSWKPPRRRQPAAQEA</sequence>
<dbReference type="Proteomes" id="UP000199012">
    <property type="component" value="Unassembled WGS sequence"/>
</dbReference>
<dbReference type="InterPro" id="IPR005114">
    <property type="entry name" value="Helicase_assoc"/>
</dbReference>
<dbReference type="Gene3D" id="6.10.140.530">
    <property type="match status" value="1"/>
</dbReference>
<keyword evidence="3" id="KW-1185">Reference proteome</keyword>
<evidence type="ECO:0000313" key="3">
    <source>
        <dbReference type="Proteomes" id="UP000199012"/>
    </source>
</evidence>
<proteinExistence type="predicted"/>
<dbReference type="EMBL" id="FOKA01000021">
    <property type="protein sequence ID" value="SFB39865.1"/>
    <property type="molecule type" value="Genomic_DNA"/>
</dbReference>
<dbReference type="Pfam" id="PF03457">
    <property type="entry name" value="HA"/>
    <property type="match status" value="2"/>
</dbReference>
<dbReference type="PANTHER" id="PTHR33418:SF1">
    <property type="entry name" value="HELICASE-ASSOCIATED DOMAIN-CONTAINING PROTEIN"/>
    <property type="match status" value="1"/>
</dbReference>
<dbReference type="STRING" id="988821.SAMN05421867_1217"/>
<evidence type="ECO:0000259" key="1">
    <source>
        <dbReference type="Pfam" id="PF03457"/>
    </source>
</evidence>
<feature type="domain" description="Helicase-associated" evidence="1">
    <location>
        <begin position="15"/>
        <end position="79"/>
    </location>
</feature>
<accession>A0A1I1AP76</accession>
<reference evidence="2 3" key="1">
    <citation type="submission" date="2016-10" db="EMBL/GenBank/DDBJ databases">
        <authorList>
            <person name="de Groot N.N."/>
        </authorList>
    </citation>
    <scope>NUCLEOTIDE SEQUENCE [LARGE SCALE GENOMIC DNA]</scope>
    <source>
        <strain evidence="2 3">CGMCC 4.6945</strain>
    </source>
</reference>
<gene>
    <name evidence="2" type="ORF">SAMN05421867_1217</name>
</gene>
<feature type="domain" description="Helicase-associated" evidence="1">
    <location>
        <begin position="94"/>
        <end position="147"/>
    </location>
</feature>
<name>A0A1I1AP76_9CELL</name>